<comment type="subcellular location">
    <subcellularLocation>
        <location evidence="2">Membrane</location>
    </subcellularLocation>
</comment>
<dbReference type="SMART" id="SM01079">
    <property type="entry name" value="CHASE"/>
    <property type="match status" value="1"/>
</dbReference>
<dbReference type="RefSeq" id="WP_101071430.1">
    <property type="nucleotide sequence ID" value="NZ_PISP01000001.1"/>
</dbReference>
<keyword evidence="10 12" id="KW-1133">Transmembrane helix</keyword>
<dbReference type="InterPro" id="IPR005467">
    <property type="entry name" value="His_kinase_dom"/>
</dbReference>
<dbReference type="InterPro" id="IPR042240">
    <property type="entry name" value="CHASE_sf"/>
</dbReference>
<sequence length="493" mass="56922">MHTISKKGLAYSLPVVLGLLIIFYYGWRQDQNQLREARIQTIESTAGLLKELIEETVNENLLLVENHKDRVEFTKGEYFNNFEFETNLLLNVKEDFLFFEWIDADGEIIIIEPFENNSPAVGLDILELDYRRDEWLEMKRDSSINMTPWTDLAQGGGAFLVDAPLYYNDQFHGSLTVGMDFTDAFESIMAGRDIFNLEIWDENGEVFFTYGIDEVESDQNYSSTQSLNFISGSDNEWTMRLSANENLYSGRSFVFNQLGLFFRMLIAVLFGFTIYFMMVAYRANRRNLQALKEKEVLISEIHHRVKNNLAVISSLIDLQRIDSDDPKLIDSLQTTQNRIQSIAGVHELLYRSDTLSEVPFEEYLNKLMKKHLDVYNNGDSHINVNIDSQINSLNINQALPLGILMSELVTNSFKHAFNDNEEGEIKINITGDQDIIRVYYSDNGPGFKKEFFETSTGLGVTIIRTLLVQLHAEYELDSENGFKLHFTFKRDDR</sequence>
<dbReference type="SUPFAM" id="SSF55874">
    <property type="entry name" value="ATPase domain of HSP90 chaperone/DNA topoisomerase II/histidine kinase"/>
    <property type="match status" value="1"/>
</dbReference>
<organism evidence="15 16">
    <name type="scientific">Rhodohalobacter barkolensis</name>
    <dbReference type="NCBI Taxonomy" id="2053187"/>
    <lineage>
        <taxon>Bacteria</taxon>
        <taxon>Pseudomonadati</taxon>
        <taxon>Balneolota</taxon>
        <taxon>Balneolia</taxon>
        <taxon>Balneolales</taxon>
        <taxon>Balneolaceae</taxon>
        <taxon>Rhodohalobacter</taxon>
    </lineage>
</organism>
<evidence type="ECO:0000256" key="5">
    <source>
        <dbReference type="ARBA" id="ARBA00022679"/>
    </source>
</evidence>
<evidence type="ECO:0000256" key="7">
    <source>
        <dbReference type="ARBA" id="ARBA00022741"/>
    </source>
</evidence>
<dbReference type="PROSITE" id="PS50839">
    <property type="entry name" value="CHASE"/>
    <property type="match status" value="1"/>
</dbReference>
<feature type="domain" description="Histidine kinase" evidence="13">
    <location>
        <begin position="300"/>
        <end position="492"/>
    </location>
</feature>
<dbReference type="PANTHER" id="PTHR41523:SF8">
    <property type="entry name" value="ETHYLENE RESPONSE SENSOR PROTEIN"/>
    <property type="match status" value="1"/>
</dbReference>
<comment type="catalytic activity">
    <reaction evidence="1">
        <text>ATP + protein L-histidine = ADP + protein N-phospho-L-histidine.</text>
        <dbReference type="EC" id="2.7.13.3"/>
    </reaction>
</comment>
<evidence type="ECO:0000256" key="1">
    <source>
        <dbReference type="ARBA" id="ARBA00000085"/>
    </source>
</evidence>
<dbReference type="Gene3D" id="3.30.450.20">
    <property type="entry name" value="PAS domain"/>
    <property type="match status" value="1"/>
</dbReference>
<evidence type="ECO:0000256" key="9">
    <source>
        <dbReference type="ARBA" id="ARBA00022840"/>
    </source>
</evidence>
<keyword evidence="11 12" id="KW-0472">Membrane</keyword>
<feature type="domain" description="CHASE" evidence="14">
    <location>
        <begin position="108"/>
        <end position="188"/>
    </location>
</feature>
<dbReference type="PANTHER" id="PTHR41523">
    <property type="entry name" value="TWO-COMPONENT SYSTEM SENSOR PROTEIN"/>
    <property type="match status" value="1"/>
</dbReference>
<accession>A0A2N0VIX6</accession>
<keyword evidence="5" id="KW-0808">Transferase</keyword>
<evidence type="ECO:0000259" key="14">
    <source>
        <dbReference type="PROSITE" id="PS50839"/>
    </source>
</evidence>
<keyword evidence="4" id="KW-0597">Phosphoprotein</keyword>
<dbReference type="SMART" id="SM00387">
    <property type="entry name" value="HATPase_c"/>
    <property type="match status" value="1"/>
</dbReference>
<dbReference type="OrthoDB" id="9811889at2"/>
<dbReference type="GO" id="GO:0016020">
    <property type="term" value="C:membrane"/>
    <property type="evidence" value="ECO:0007669"/>
    <property type="project" value="UniProtKB-SubCell"/>
</dbReference>
<feature type="transmembrane region" description="Helical" evidence="12">
    <location>
        <begin position="9"/>
        <end position="27"/>
    </location>
</feature>
<evidence type="ECO:0000256" key="11">
    <source>
        <dbReference type="ARBA" id="ARBA00023136"/>
    </source>
</evidence>
<evidence type="ECO:0000256" key="4">
    <source>
        <dbReference type="ARBA" id="ARBA00022553"/>
    </source>
</evidence>
<evidence type="ECO:0000313" key="16">
    <source>
        <dbReference type="Proteomes" id="UP000233398"/>
    </source>
</evidence>
<keyword evidence="6 12" id="KW-0812">Transmembrane</keyword>
<dbReference type="InterPro" id="IPR006189">
    <property type="entry name" value="CHASE_dom"/>
</dbReference>
<dbReference type="Pfam" id="PF03924">
    <property type="entry name" value="CHASE"/>
    <property type="match status" value="1"/>
</dbReference>
<evidence type="ECO:0000256" key="12">
    <source>
        <dbReference type="SAM" id="Phobius"/>
    </source>
</evidence>
<keyword evidence="7" id="KW-0547">Nucleotide-binding</keyword>
<dbReference type="PROSITE" id="PS50109">
    <property type="entry name" value="HIS_KIN"/>
    <property type="match status" value="1"/>
</dbReference>
<dbReference type="GO" id="GO:0004673">
    <property type="term" value="F:protein histidine kinase activity"/>
    <property type="evidence" value="ECO:0007669"/>
    <property type="project" value="UniProtKB-EC"/>
</dbReference>
<evidence type="ECO:0000256" key="10">
    <source>
        <dbReference type="ARBA" id="ARBA00022989"/>
    </source>
</evidence>
<dbReference type="AlphaFoldDB" id="A0A2N0VIX6"/>
<gene>
    <name evidence="15" type="ORF">CWD77_01330</name>
</gene>
<dbReference type="GO" id="GO:0005524">
    <property type="term" value="F:ATP binding"/>
    <property type="evidence" value="ECO:0007669"/>
    <property type="project" value="UniProtKB-KW"/>
</dbReference>
<evidence type="ECO:0000259" key="13">
    <source>
        <dbReference type="PROSITE" id="PS50109"/>
    </source>
</evidence>
<keyword evidence="16" id="KW-1185">Reference proteome</keyword>
<dbReference type="Proteomes" id="UP000233398">
    <property type="component" value="Unassembled WGS sequence"/>
</dbReference>
<evidence type="ECO:0000256" key="6">
    <source>
        <dbReference type="ARBA" id="ARBA00022692"/>
    </source>
</evidence>
<dbReference type="Pfam" id="PF07568">
    <property type="entry name" value="HisKA_2"/>
    <property type="match status" value="1"/>
</dbReference>
<evidence type="ECO:0000313" key="15">
    <source>
        <dbReference type="EMBL" id="PKD44139.1"/>
    </source>
</evidence>
<dbReference type="Pfam" id="PF02518">
    <property type="entry name" value="HATPase_c"/>
    <property type="match status" value="1"/>
</dbReference>
<evidence type="ECO:0000256" key="8">
    <source>
        <dbReference type="ARBA" id="ARBA00022777"/>
    </source>
</evidence>
<dbReference type="EMBL" id="PISP01000001">
    <property type="protein sequence ID" value="PKD44139.1"/>
    <property type="molecule type" value="Genomic_DNA"/>
</dbReference>
<name>A0A2N0VIX6_9BACT</name>
<dbReference type="GO" id="GO:0007165">
    <property type="term" value="P:signal transduction"/>
    <property type="evidence" value="ECO:0007669"/>
    <property type="project" value="UniProtKB-ARBA"/>
</dbReference>
<proteinExistence type="predicted"/>
<protein>
    <recommendedName>
        <fullName evidence="3">histidine kinase</fullName>
        <ecNumber evidence="3">2.7.13.3</ecNumber>
    </recommendedName>
</protein>
<dbReference type="InterPro" id="IPR036890">
    <property type="entry name" value="HATPase_C_sf"/>
</dbReference>
<evidence type="ECO:0000256" key="2">
    <source>
        <dbReference type="ARBA" id="ARBA00004370"/>
    </source>
</evidence>
<dbReference type="InterPro" id="IPR011495">
    <property type="entry name" value="Sig_transdc_His_kin_sub2_dim/P"/>
</dbReference>
<reference evidence="15 16" key="1">
    <citation type="submission" date="2017-11" db="EMBL/GenBank/DDBJ databases">
        <title>Rhodohalobacter 15182 sp. nov., isolated from a salt lake.</title>
        <authorList>
            <person name="Han S."/>
        </authorList>
    </citation>
    <scope>NUCLEOTIDE SEQUENCE [LARGE SCALE GENOMIC DNA]</scope>
    <source>
        <strain evidence="15 16">15182</strain>
    </source>
</reference>
<dbReference type="InterPro" id="IPR003594">
    <property type="entry name" value="HATPase_dom"/>
</dbReference>
<comment type="caution">
    <text evidence="15">The sequence shown here is derived from an EMBL/GenBank/DDBJ whole genome shotgun (WGS) entry which is preliminary data.</text>
</comment>
<keyword evidence="9" id="KW-0067">ATP-binding</keyword>
<dbReference type="EC" id="2.7.13.3" evidence="3"/>
<feature type="transmembrane region" description="Helical" evidence="12">
    <location>
        <begin position="260"/>
        <end position="281"/>
    </location>
</feature>
<evidence type="ECO:0000256" key="3">
    <source>
        <dbReference type="ARBA" id="ARBA00012438"/>
    </source>
</evidence>
<dbReference type="Gene3D" id="3.30.450.350">
    <property type="entry name" value="CHASE domain"/>
    <property type="match status" value="1"/>
</dbReference>
<dbReference type="Gene3D" id="3.30.565.10">
    <property type="entry name" value="Histidine kinase-like ATPase, C-terminal domain"/>
    <property type="match status" value="1"/>
</dbReference>
<keyword evidence="8" id="KW-0418">Kinase</keyword>